<accession>W0N252</accession>
<proteinExistence type="predicted"/>
<dbReference type="AlphaFoldDB" id="W0N252"/>
<evidence type="ECO:0000313" key="1">
    <source>
        <dbReference type="EMBL" id="AHG43550.1"/>
    </source>
</evidence>
<dbReference type="Proteomes" id="UP000019089">
    <property type="component" value="Chromosome"/>
</dbReference>
<dbReference type="HOGENOM" id="CLU_2975977_0_0_6"/>
<reference evidence="1 2" key="1">
    <citation type="submission" date="2013-12" db="EMBL/GenBank/DDBJ databases">
        <title>Interactions Between Genome Architecture and Virulence Genes in Pseudomonas syringae, strain CC1557 as a model.</title>
        <authorList>
            <person name="Baltrus D."/>
            <person name="Hockett K."/>
            <person name="Karlsrud E."/>
            <person name="Dougherty K."/>
            <person name="Nishimura M."/>
        </authorList>
    </citation>
    <scope>NUCLEOTIDE SEQUENCE [LARGE SCALE GENOMIC DNA]</scope>
    <source>
        <strain evidence="1 2">CC1557</strain>
    </source>
</reference>
<evidence type="ECO:0000313" key="2">
    <source>
        <dbReference type="Proteomes" id="UP000019089"/>
    </source>
</evidence>
<dbReference type="EMBL" id="CP007014">
    <property type="protein sequence ID" value="AHG43550.1"/>
    <property type="molecule type" value="Genomic_DNA"/>
</dbReference>
<organism evidence="1 2">
    <name type="scientific">Pseudomonas syringae CC1557</name>
    <dbReference type="NCBI Taxonomy" id="1357279"/>
    <lineage>
        <taxon>Bacteria</taxon>
        <taxon>Pseudomonadati</taxon>
        <taxon>Pseudomonadota</taxon>
        <taxon>Gammaproteobacteria</taxon>
        <taxon>Pseudomonadales</taxon>
        <taxon>Pseudomonadaceae</taxon>
        <taxon>Pseudomonas</taxon>
        <taxon>Pseudomonas syringae</taxon>
    </lineage>
</organism>
<sequence>MPILASLATQSVAKGVPMLEREEREVSGLLIVPALCVVMPFVTLCVTQRFCGVRWIGV</sequence>
<dbReference type="KEGG" id="psyr:N018_10575"/>
<dbReference type="STRING" id="1357279.N018_10575"/>
<name>W0N252_PSESX</name>
<protein>
    <submittedName>
        <fullName evidence="1">Uncharacterized protein</fullName>
    </submittedName>
</protein>
<gene>
    <name evidence="1" type="ORF">N018_10575</name>
</gene>